<keyword evidence="2" id="KW-1185">Reference proteome</keyword>
<proteinExistence type="predicted"/>
<sequence>MHCAQSNSAKHKMKMSKVGQSTDLCYKATKERLELGGRPSFGNLLTLIIKSFSPLKQLLQAPGEISFSNSRWLWARSASGGVKRDRFQQRLEDEREEGAVEDDLGEYDSEIGGDIGIFGEIGGFGEISEKEEMVGREKKF</sequence>
<dbReference type="Proteomes" id="UP000737018">
    <property type="component" value="Unassembled WGS sequence"/>
</dbReference>
<accession>A0A8J4R538</accession>
<evidence type="ECO:0000313" key="2">
    <source>
        <dbReference type="Proteomes" id="UP000737018"/>
    </source>
</evidence>
<name>A0A8J4R538_9ROSI</name>
<reference evidence="1" key="1">
    <citation type="submission" date="2020-03" db="EMBL/GenBank/DDBJ databases">
        <title>Castanea mollissima Vanexum genome sequencing.</title>
        <authorList>
            <person name="Staton M."/>
        </authorList>
    </citation>
    <scope>NUCLEOTIDE SEQUENCE</scope>
    <source>
        <tissue evidence="1">Leaf</tissue>
    </source>
</reference>
<organism evidence="1 2">
    <name type="scientific">Castanea mollissima</name>
    <name type="common">Chinese chestnut</name>
    <dbReference type="NCBI Taxonomy" id="60419"/>
    <lineage>
        <taxon>Eukaryota</taxon>
        <taxon>Viridiplantae</taxon>
        <taxon>Streptophyta</taxon>
        <taxon>Embryophyta</taxon>
        <taxon>Tracheophyta</taxon>
        <taxon>Spermatophyta</taxon>
        <taxon>Magnoliopsida</taxon>
        <taxon>eudicotyledons</taxon>
        <taxon>Gunneridae</taxon>
        <taxon>Pentapetalae</taxon>
        <taxon>rosids</taxon>
        <taxon>fabids</taxon>
        <taxon>Fagales</taxon>
        <taxon>Fagaceae</taxon>
        <taxon>Castanea</taxon>
    </lineage>
</organism>
<dbReference type="EMBL" id="JRKL02002752">
    <property type="protein sequence ID" value="KAF3957707.1"/>
    <property type="molecule type" value="Genomic_DNA"/>
</dbReference>
<gene>
    <name evidence="1" type="ORF">CMV_017310</name>
</gene>
<evidence type="ECO:0000313" key="1">
    <source>
        <dbReference type="EMBL" id="KAF3957707.1"/>
    </source>
</evidence>
<comment type="caution">
    <text evidence="1">The sequence shown here is derived from an EMBL/GenBank/DDBJ whole genome shotgun (WGS) entry which is preliminary data.</text>
</comment>
<protein>
    <submittedName>
        <fullName evidence="1">Uncharacterized protein</fullName>
    </submittedName>
</protein>
<dbReference type="AlphaFoldDB" id="A0A8J4R538"/>